<dbReference type="Gene3D" id="3.30.1370.10">
    <property type="entry name" value="K Homology domain, type 1"/>
    <property type="match status" value="1"/>
</dbReference>
<comment type="caution">
    <text evidence="2">The sequence shown here is derived from an EMBL/GenBank/DDBJ whole genome shotgun (WGS) entry which is preliminary data.</text>
</comment>
<gene>
    <name evidence="2" type="ORF">ONE63_004566</name>
</gene>
<dbReference type="InterPro" id="IPR036612">
    <property type="entry name" value="KH_dom_type_1_sf"/>
</dbReference>
<evidence type="ECO:0000313" key="2">
    <source>
        <dbReference type="EMBL" id="KAJ1519266.1"/>
    </source>
</evidence>
<dbReference type="Proteomes" id="UP001075354">
    <property type="component" value="Chromosome 16"/>
</dbReference>
<accession>A0AAV7X0V0</accession>
<protein>
    <recommendedName>
        <fullName evidence="4">Sam68 tyrosine-rich domain-containing protein</fullName>
    </recommendedName>
</protein>
<evidence type="ECO:0000256" key="1">
    <source>
        <dbReference type="SAM" id="MobiDB-lite"/>
    </source>
</evidence>
<proteinExistence type="predicted"/>
<organism evidence="2 3">
    <name type="scientific">Megalurothrips usitatus</name>
    <name type="common">bean blossom thrips</name>
    <dbReference type="NCBI Taxonomy" id="439358"/>
    <lineage>
        <taxon>Eukaryota</taxon>
        <taxon>Metazoa</taxon>
        <taxon>Ecdysozoa</taxon>
        <taxon>Arthropoda</taxon>
        <taxon>Hexapoda</taxon>
        <taxon>Insecta</taxon>
        <taxon>Pterygota</taxon>
        <taxon>Neoptera</taxon>
        <taxon>Paraneoptera</taxon>
        <taxon>Thysanoptera</taxon>
        <taxon>Terebrantia</taxon>
        <taxon>Thripoidea</taxon>
        <taxon>Thripidae</taxon>
        <taxon>Megalurothrips</taxon>
    </lineage>
</organism>
<dbReference type="GO" id="GO:0003723">
    <property type="term" value="F:RNA binding"/>
    <property type="evidence" value="ECO:0007669"/>
    <property type="project" value="InterPro"/>
</dbReference>
<keyword evidence="3" id="KW-1185">Reference proteome</keyword>
<feature type="region of interest" description="Disordered" evidence="1">
    <location>
        <begin position="39"/>
        <end position="113"/>
    </location>
</feature>
<sequence>MAPPAEAHARIAFALAEIRKYMVPDSNDEIRQEQFREMEMYSPEGNGVRPGARGGPRGGRGGMMRGVPRGGFPPPPMRGGARGGALLSPPHPRPPQPAPLRPPPPQALLPRPLPGKTKVLSILDRARVAMEESYSTAYDDDPAAFYDGAGYGGYDEYDDGAANFYSASAAFTEDTTSRWKGYKAAAGPVSRFAPRSTPYSRPPK</sequence>
<reference evidence="2" key="1">
    <citation type="submission" date="2022-12" db="EMBL/GenBank/DDBJ databases">
        <title>Chromosome-level genome assembly of the bean flower thrips Megalurothrips usitatus.</title>
        <authorList>
            <person name="Ma L."/>
            <person name="Liu Q."/>
            <person name="Li H."/>
            <person name="Cai W."/>
        </authorList>
    </citation>
    <scope>NUCLEOTIDE SEQUENCE</scope>
    <source>
        <strain evidence="2">Cailab_2022a</strain>
    </source>
</reference>
<evidence type="ECO:0008006" key="4">
    <source>
        <dbReference type="Google" id="ProtNLM"/>
    </source>
</evidence>
<feature type="compositionally biased region" description="Pro residues" evidence="1">
    <location>
        <begin position="89"/>
        <end position="113"/>
    </location>
</feature>
<evidence type="ECO:0000313" key="3">
    <source>
        <dbReference type="Proteomes" id="UP001075354"/>
    </source>
</evidence>
<feature type="compositionally biased region" description="Gly residues" evidence="1">
    <location>
        <begin position="52"/>
        <end position="64"/>
    </location>
</feature>
<dbReference type="EMBL" id="JAPTSV010000016">
    <property type="protein sequence ID" value="KAJ1519266.1"/>
    <property type="molecule type" value="Genomic_DNA"/>
</dbReference>
<name>A0AAV7X0V0_9NEOP</name>
<dbReference type="AlphaFoldDB" id="A0AAV7X0V0"/>